<evidence type="ECO:0000256" key="2">
    <source>
        <dbReference type="ARBA" id="ARBA00023125"/>
    </source>
</evidence>
<protein>
    <submittedName>
        <fullName evidence="6">LuxR family transcriptional regulator</fullName>
    </submittedName>
</protein>
<name>A0A0W7Z1N2_9BURK</name>
<dbReference type="CDD" id="cd06170">
    <property type="entry name" value="LuxR_C_like"/>
    <property type="match status" value="1"/>
</dbReference>
<dbReference type="SMART" id="SM00421">
    <property type="entry name" value="HTH_LUXR"/>
    <property type="match status" value="1"/>
</dbReference>
<dbReference type="AlphaFoldDB" id="A0A0W7Z1N2"/>
<dbReference type="InterPro" id="IPR011006">
    <property type="entry name" value="CheY-like_superfamily"/>
</dbReference>
<comment type="caution">
    <text evidence="6">The sequence shown here is derived from an EMBL/GenBank/DDBJ whole genome shotgun (WGS) entry which is preliminary data.</text>
</comment>
<dbReference type="Gene3D" id="3.40.50.2300">
    <property type="match status" value="1"/>
</dbReference>
<reference evidence="6 7" key="1">
    <citation type="submission" date="2015-12" db="EMBL/GenBank/DDBJ databases">
        <title>Complete genome sequence of a multi-drug resistant strain Acidovorax sp. 12322-1.</title>
        <authorList>
            <person name="Ming D."/>
            <person name="Wang M."/>
            <person name="Hu S."/>
            <person name="Zhou Y."/>
            <person name="Jiang T."/>
        </authorList>
    </citation>
    <scope>NUCLEOTIDE SEQUENCE [LARGE SCALE GENOMIC DNA]</scope>
    <source>
        <strain evidence="6 7">12322-1</strain>
    </source>
</reference>
<dbReference type="Pfam" id="PF00072">
    <property type="entry name" value="Response_reg"/>
    <property type="match status" value="1"/>
</dbReference>
<keyword evidence="1 3" id="KW-0597">Phosphoprotein</keyword>
<feature type="domain" description="Response regulatory" evidence="5">
    <location>
        <begin position="6"/>
        <end position="125"/>
    </location>
</feature>
<evidence type="ECO:0000256" key="1">
    <source>
        <dbReference type="ARBA" id="ARBA00022553"/>
    </source>
</evidence>
<keyword evidence="7" id="KW-1185">Reference proteome</keyword>
<dbReference type="SUPFAM" id="SSF46894">
    <property type="entry name" value="C-terminal effector domain of the bipartite response regulators"/>
    <property type="match status" value="1"/>
</dbReference>
<dbReference type="PANTHER" id="PTHR43214">
    <property type="entry name" value="TWO-COMPONENT RESPONSE REGULATOR"/>
    <property type="match status" value="1"/>
</dbReference>
<evidence type="ECO:0000256" key="3">
    <source>
        <dbReference type="PROSITE-ProRule" id="PRU00169"/>
    </source>
</evidence>
<evidence type="ECO:0000313" key="6">
    <source>
        <dbReference type="EMBL" id="KUF41208.1"/>
    </source>
</evidence>
<proteinExistence type="predicted"/>
<sequence>MSASIKILLADDHPALMLGLRSVALTNNTLSLIGTASDSTEVMNILEQHDCDVLVTDYIMPGGQYGDGISMITLLQRRFPHLRFVVLSMLDNPAILKTLMDAQIACILSKADDPNHIVPAIHAAYAYGSYYSPSVRQILESTTFSNHSRQGATALSQRETEVIRLFVAGLSINEIADRLHRSKQTISTQKNNAMRKLGLTRDADLYRYAMSTGLLTQTPATPQDPS</sequence>
<dbReference type="Gene3D" id="1.10.10.10">
    <property type="entry name" value="Winged helix-like DNA-binding domain superfamily/Winged helix DNA-binding domain"/>
    <property type="match status" value="1"/>
</dbReference>
<dbReference type="InterPro" id="IPR039420">
    <property type="entry name" value="WalR-like"/>
</dbReference>
<dbReference type="STRING" id="225992.B5M06_11925"/>
<dbReference type="InterPro" id="IPR000792">
    <property type="entry name" value="Tscrpt_reg_LuxR_C"/>
</dbReference>
<dbReference type="GO" id="GO:0000160">
    <property type="term" value="P:phosphorelay signal transduction system"/>
    <property type="evidence" value="ECO:0007669"/>
    <property type="project" value="InterPro"/>
</dbReference>
<feature type="domain" description="HTH luxR-type" evidence="4">
    <location>
        <begin position="148"/>
        <end position="213"/>
    </location>
</feature>
<dbReference type="InterPro" id="IPR016032">
    <property type="entry name" value="Sig_transdc_resp-reg_C-effctor"/>
</dbReference>
<dbReference type="InterPro" id="IPR058245">
    <property type="entry name" value="NreC/VraR/RcsB-like_REC"/>
</dbReference>
<dbReference type="GO" id="GO:0003677">
    <property type="term" value="F:DNA binding"/>
    <property type="evidence" value="ECO:0007669"/>
    <property type="project" value="UniProtKB-KW"/>
</dbReference>
<evidence type="ECO:0000259" key="4">
    <source>
        <dbReference type="PROSITE" id="PS50043"/>
    </source>
</evidence>
<dbReference type="PROSITE" id="PS50043">
    <property type="entry name" value="HTH_LUXR_2"/>
    <property type="match status" value="1"/>
</dbReference>
<keyword evidence="2" id="KW-0238">DNA-binding</keyword>
<dbReference type="PRINTS" id="PR00038">
    <property type="entry name" value="HTHLUXR"/>
</dbReference>
<dbReference type="InterPro" id="IPR001789">
    <property type="entry name" value="Sig_transdc_resp-reg_receiver"/>
</dbReference>
<dbReference type="SUPFAM" id="SSF52172">
    <property type="entry name" value="CheY-like"/>
    <property type="match status" value="1"/>
</dbReference>
<dbReference type="Proteomes" id="UP000053300">
    <property type="component" value="Unassembled WGS sequence"/>
</dbReference>
<dbReference type="CDD" id="cd17535">
    <property type="entry name" value="REC_NarL-like"/>
    <property type="match status" value="1"/>
</dbReference>
<accession>A0A1V3TIB7</accession>
<feature type="modified residue" description="4-aspartylphosphate" evidence="3">
    <location>
        <position position="57"/>
    </location>
</feature>
<dbReference type="InterPro" id="IPR036388">
    <property type="entry name" value="WH-like_DNA-bd_sf"/>
</dbReference>
<dbReference type="RefSeq" id="WP_058879849.1">
    <property type="nucleotide sequence ID" value="NZ_DBEWWV010000105.1"/>
</dbReference>
<accession>A0A0W7Z1N2</accession>
<dbReference type="GO" id="GO:0006355">
    <property type="term" value="P:regulation of DNA-templated transcription"/>
    <property type="evidence" value="ECO:0007669"/>
    <property type="project" value="InterPro"/>
</dbReference>
<dbReference type="EMBL" id="LPXH01000025">
    <property type="protein sequence ID" value="KUF41208.1"/>
    <property type="molecule type" value="Genomic_DNA"/>
</dbReference>
<evidence type="ECO:0000313" key="7">
    <source>
        <dbReference type="Proteomes" id="UP000053300"/>
    </source>
</evidence>
<dbReference type="PROSITE" id="PS50110">
    <property type="entry name" value="RESPONSE_REGULATORY"/>
    <property type="match status" value="1"/>
</dbReference>
<organism evidence="6 7">
    <name type="scientific">Comamonas kerstersii</name>
    <dbReference type="NCBI Taxonomy" id="225992"/>
    <lineage>
        <taxon>Bacteria</taxon>
        <taxon>Pseudomonadati</taxon>
        <taxon>Pseudomonadota</taxon>
        <taxon>Betaproteobacteria</taxon>
        <taxon>Burkholderiales</taxon>
        <taxon>Comamonadaceae</taxon>
        <taxon>Comamonas</taxon>
    </lineage>
</organism>
<evidence type="ECO:0000259" key="5">
    <source>
        <dbReference type="PROSITE" id="PS50110"/>
    </source>
</evidence>
<dbReference type="PANTHER" id="PTHR43214:SF17">
    <property type="entry name" value="TRANSCRIPTIONAL REGULATORY PROTEIN RCSB"/>
    <property type="match status" value="1"/>
</dbReference>
<gene>
    <name evidence="6" type="ORF">AS359_10555</name>
</gene>
<dbReference type="Pfam" id="PF00196">
    <property type="entry name" value="GerE"/>
    <property type="match status" value="1"/>
</dbReference>
<dbReference type="SMART" id="SM00448">
    <property type="entry name" value="REC"/>
    <property type="match status" value="1"/>
</dbReference>